<feature type="chain" id="PRO_5038962437" evidence="1">
    <location>
        <begin position="21"/>
        <end position="158"/>
    </location>
</feature>
<evidence type="ECO:0000313" key="3">
    <source>
        <dbReference type="Proteomes" id="UP000653411"/>
    </source>
</evidence>
<gene>
    <name evidence="2" type="ORF">GCM10011578_013270</name>
</gene>
<keyword evidence="3" id="KW-1185">Reference proteome</keyword>
<proteinExistence type="predicted"/>
<evidence type="ECO:0000256" key="1">
    <source>
        <dbReference type="SAM" id="SignalP"/>
    </source>
</evidence>
<organism evidence="2 3">
    <name type="scientific">Streptomyces fuscichromogenes</name>
    <dbReference type="NCBI Taxonomy" id="1324013"/>
    <lineage>
        <taxon>Bacteria</taxon>
        <taxon>Bacillati</taxon>
        <taxon>Actinomycetota</taxon>
        <taxon>Actinomycetes</taxon>
        <taxon>Kitasatosporales</taxon>
        <taxon>Streptomycetaceae</taxon>
        <taxon>Streptomyces</taxon>
    </lineage>
</organism>
<accession>A0A917UHL8</accession>
<sequence length="158" mass="16663">MLDQTLVALASAAGAAVASAAGTDAWQGMRQRVARLFGRGDGAAQRFHLERLDGSVAELERAGPEAREQARARVLAAWQTRFHDLLDDADDEDRGELARQLDELVRYGQRPFGGMSAGDGGLTVEGTVDIRADRGSAAAGVMGDVTIGNPQRPGPGHN</sequence>
<keyword evidence="1" id="KW-0732">Signal</keyword>
<reference evidence="2" key="2">
    <citation type="submission" date="2020-09" db="EMBL/GenBank/DDBJ databases">
        <authorList>
            <person name="Sun Q."/>
            <person name="Zhou Y."/>
        </authorList>
    </citation>
    <scope>NUCLEOTIDE SEQUENCE</scope>
    <source>
        <strain evidence="2">CGMCC 4.7110</strain>
    </source>
</reference>
<comment type="caution">
    <text evidence="2">The sequence shown here is derived from an EMBL/GenBank/DDBJ whole genome shotgun (WGS) entry which is preliminary data.</text>
</comment>
<protein>
    <submittedName>
        <fullName evidence="2">Uncharacterized protein</fullName>
    </submittedName>
</protein>
<dbReference type="EMBL" id="BMML01000002">
    <property type="protein sequence ID" value="GGM94313.1"/>
    <property type="molecule type" value="Genomic_DNA"/>
</dbReference>
<evidence type="ECO:0000313" key="2">
    <source>
        <dbReference type="EMBL" id="GGM94313.1"/>
    </source>
</evidence>
<dbReference type="Proteomes" id="UP000653411">
    <property type="component" value="Unassembled WGS sequence"/>
</dbReference>
<reference evidence="2" key="1">
    <citation type="journal article" date="2014" name="Int. J. Syst. Evol. Microbiol.">
        <title>Complete genome sequence of Corynebacterium casei LMG S-19264T (=DSM 44701T), isolated from a smear-ripened cheese.</title>
        <authorList>
            <consortium name="US DOE Joint Genome Institute (JGI-PGF)"/>
            <person name="Walter F."/>
            <person name="Albersmeier A."/>
            <person name="Kalinowski J."/>
            <person name="Ruckert C."/>
        </authorList>
    </citation>
    <scope>NUCLEOTIDE SEQUENCE</scope>
    <source>
        <strain evidence="2">CGMCC 4.7110</strain>
    </source>
</reference>
<name>A0A917UHL8_9ACTN</name>
<dbReference type="AlphaFoldDB" id="A0A917UHL8"/>
<feature type="signal peptide" evidence="1">
    <location>
        <begin position="1"/>
        <end position="20"/>
    </location>
</feature>